<dbReference type="GO" id="GO:0050664">
    <property type="term" value="F:oxidoreductase activity, acting on NAD(P)H, oxygen as acceptor"/>
    <property type="evidence" value="ECO:0007669"/>
    <property type="project" value="TreeGrafter"/>
</dbReference>
<feature type="domain" description="Ketoreductase" evidence="4">
    <location>
        <begin position="2"/>
        <end position="184"/>
    </location>
</feature>
<protein>
    <recommendedName>
        <fullName evidence="4">Ketoreductase domain-containing protein</fullName>
    </recommendedName>
</protein>
<dbReference type="STRING" id="669874.A0A1E4TSW2"/>
<keyword evidence="3" id="KW-0560">Oxidoreductase</keyword>
<dbReference type="PANTHER" id="PTHR43008:SF8">
    <property type="entry name" value="BENZIL REDUCTASE ((S)-BENZOIN FORMING) IRC24"/>
    <property type="match status" value="1"/>
</dbReference>
<dbReference type="SUPFAM" id="SSF51735">
    <property type="entry name" value="NAD(P)-binding Rossmann-fold domains"/>
    <property type="match status" value="1"/>
</dbReference>
<evidence type="ECO:0000313" key="6">
    <source>
        <dbReference type="Proteomes" id="UP000094236"/>
    </source>
</evidence>
<gene>
    <name evidence="5" type="ORF">PACTADRAFT_59367</name>
</gene>
<keyword evidence="2" id="KW-0521">NADP</keyword>
<comment type="similarity">
    <text evidence="1">Belongs to the short-chain dehydrogenases/reductases (SDR) family.</text>
</comment>
<dbReference type="Gene3D" id="3.40.50.720">
    <property type="entry name" value="NAD(P)-binding Rossmann-like Domain"/>
    <property type="match status" value="1"/>
</dbReference>
<dbReference type="Pfam" id="PF00106">
    <property type="entry name" value="adh_short"/>
    <property type="match status" value="1"/>
</dbReference>
<evidence type="ECO:0000259" key="4">
    <source>
        <dbReference type="SMART" id="SM00822"/>
    </source>
</evidence>
<keyword evidence="6" id="KW-1185">Reference proteome</keyword>
<reference evidence="6" key="1">
    <citation type="submission" date="2016-05" db="EMBL/GenBank/DDBJ databases">
        <title>Comparative genomics of biotechnologically important yeasts.</title>
        <authorList>
            <consortium name="DOE Joint Genome Institute"/>
            <person name="Riley R."/>
            <person name="Haridas S."/>
            <person name="Wolfe K.H."/>
            <person name="Lopes M.R."/>
            <person name="Hittinger C.T."/>
            <person name="Goker M."/>
            <person name="Salamov A."/>
            <person name="Wisecaver J."/>
            <person name="Long T.M."/>
            <person name="Aerts A.L."/>
            <person name="Barry K."/>
            <person name="Choi C."/>
            <person name="Clum A."/>
            <person name="Coughlan A.Y."/>
            <person name="Deshpande S."/>
            <person name="Douglass A.P."/>
            <person name="Hanson S.J."/>
            <person name="Klenk H.-P."/>
            <person name="Labutti K."/>
            <person name="Lapidus A."/>
            <person name="Lindquist E."/>
            <person name="Lipzen A."/>
            <person name="Meier-Kolthoff J.P."/>
            <person name="Ohm R.A."/>
            <person name="Otillar R.P."/>
            <person name="Pangilinan J."/>
            <person name="Peng Y."/>
            <person name="Rokas A."/>
            <person name="Rosa C.A."/>
            <person name="Scheuner C."/>
            <person name="Sibirny A.A."/>
            <person name="Slot J.C."/>
            <person name="Stielow J.B."/>
            <person name="Sun H."/>
            <person name="Kurtzman C.P."/>
            <person name="Blackwell M."/>
            <person name="Grigoriev I.V."/>
            <person name="Jeffries T.W."/>
        </authorList>
    </citation>
    <scope>NUCLEOTIDE SEQUENCE [LARGE SCALE GENOMIC DNA]</scope>
    <source>
        <strain evidence="6">NRRL Y-2460</strain>
    </source>
</reference>
<accession>A0A1E4TSW2</accession>
<dbReference type="PANTHER" id="PTHR43008">
    <property type="entry name" value="BENZIL REDUCTASE"/>
    <property type="match status" value="1"/>
</dbReference>
<dbReference type="PROSITE" id="PS00061">
    <property type="entry name" value="ADH_SHORT"/>
    <property type="match status" value="1"/>
</dbReference>
<dbReference type="FunFam" id="3.40.50.720:FF:000281">
    <property type="entry name" value="Uncharacterized oxidoreductase YIR035C"/>
    <property type="match status" value="1"/>
</dbReference>
<dbReference type="InterPro" id="IPR002347">
    <property type="entry name" value="SDR_fam"/>
</dbReference>
<dbReference type="OrthoDB" id="153074at2759"/>
<dbReference type="Proteomes" id="UP000094236">
    <property type="component" value="Unassembled WGS sequence"/>
</dbReference>
<proteinExistence type="inferred from homology"/>
<dbReference type="EMBL" id="KV454015">
    <property type="protein sequence ID" value="ODV94814.1"/>
    <property type="molecule type" value="Genomic_DNA"/>
</dbReference>
<dbReference type="InterPro" id="IPR036291">
    <property type="entry name" value="NAD(P)-bd_dom_sf"/>
</dbReference>
<evidence type="ECO:0000313" key="5">
    <source>
        <dbReference type="EMBL" id="ODV94814.1"/>
    </source>
</evidence>
<name>A0A1E4TSW2_PACTA</name>
<dbReference type="AlphaFoldDB" id="A0A1E4TSW2"/>
<dbReference type="InterPro" id="IPR020904">
    <property type="entry name" value="Sc_DH/Rdtase_CS"/>
</dbReference>
<organism evidence="5 6">
    <name type="scientific">Pachysolen tannophilus NRRL Y-2460</name>
    <dbReference type="NCBI Taxonomy" id="669874"/>
    <lineage>
        <taxon>Eukaryota</taxon>
        <taxon>Fungi</taxon>
        <taxon>Dikarya</taxon>
        <taxon>Ascomycota</taxon>
        <taxon>Saccharomycotina</taxon>
        <taxon>Pichiomycetes</taxon>
        <taxon>Pachysolenaceae</taxon>
        <taxon>Pachysolen</taxon>
    </lineage>
</organism>
<sequence>MPVIILTGASKGIGASVAKILLSSHQDTKLIAISRSEEPLKQLVLKYGEDRIGYVAGDVSDEKTSSSAVKLAISKFGGIDSIIINAGILEPVESIANVNINEWKKLFDINFFAAISLVSEALPELRNSKGNVVFVSSGASTKSTYGWAPYGSSKAALNHLCLSLASEEPEISTISVAPGVVDTAMQDDIRLKFGKSMKPEELKRFTDLKQNSELLDPIVPATIYANLSLRGFSKELNGQYMRYNDQRLTSYNN</sequence>
<dbReference type="SMART" id="SM00822">
    <property type="entry name" value="PKS_KR"/>
    <property type="match status" value="1"/>
</dbReference>
<evidence type="ECO:0000256" key="2">
    <source>
        <dbReference type="ARBA" id="ARBA00022857"/>
    </source>
</evidence>
<evidence type="ECO:0000256" key="1">
    <source>
        <dbReference type="ARBA" id="ARBA00006484"/>
    </source>
</evidence>
<dbReference type="CDD" id="cd05367">
    <property type="entry name" value="SPR-like_SDR_c"/>
    <property type="match status" value="1"/>
</dbReference>
<dbReference type="InterPro" id="IPR057326">
    <property type="entry name" value="KR_dom"/>
</dbReference>
<dbReference type="PRINTS" id="PR00081">
    <property type="entry name" value="GDHRDH"/>
</dbReference>
<evidence type="ECO:0000256" key="3">
    <source>
        <dbReference type="ARBA" id="ARBA00023002"/>
    </source>
</evidence>